<organism evidence="4 5">
    <name type="scientific">Novosphingobium endophyticum</name>
    <dbReference type="NCBI Taxonomy" id="1955250"/>
    <lineage>
        <taxon>Bacteria</taxon>
        <taxon>Pseudomonadati</taxon>
        <taxon>Pseudomonadota</taxon>
        <taxon>Alphaproteobacteria</taxon>
        <taxon>Sphingomonadales</taxon>
        <taxon>Sphingomonadaceae</taxon>
        <taxon>Novosphingobium</taxon>
    </lineage>
</organism>
<dbReference type="Proteomes" id="UP000608154">
    <property type="component" value="Unassembled WGS sequence"/>
</dbReference>
<evidence type="ECO:0000256" key="2">
    <source>
        <dbReference type="ARBA" id="ARBA00023002"/>
    </source>
</evidence>
<dbReference type="PANTHER" id="PTHR43353:SF5">
    <property type="entry name" value="SUCCINATE-SEMIALDEHYDE DEHYDROGENASE, MITOCHONDRIAL"/>
    <property type="match status" value="1"/>
</dbReference>
<protein>
    <submittedName>
        <fullName evidence="4">Aldehyde dehydrogenase</fullName>
    </submittedName>
</protein>
<dbReference type="InterPro" id="IPR016162">
    <property type="entry name" value="Ald_DH_N"/>
</dbReference>
<dbReference type="PANTHER" id="PTHR43353">
    <property type="entry name" value="SUCCINATE-SEMIALDEHYDE DEHYDROGENASE, MITOCHONDRIAL"/>
    <property type="match status" value="1"/>
</dbReference>
<dbReference type="InterPro" id="IPR016161">
    <property type="entry name" value="Ald_DH/histidinol_DH"/>
</dbReference>
<proteinExistence type="inferred from homology"/>
<dbReference type="SUPFAM" id="SSF53720">
    <property type="entry name" value="ALDH-like"/>
    <property type="match status" value="1"/>
</dbReference>
<evidence type="ECO:0000259" key="3">
    <source>
        <dbReference type="Pfam" id="PF00171"/>
    </source>
</evidence>
<gene>
    <name evidence="4" type="ORF">GCM10011494_33160</name>
</gene>
<dbReference type="Pfam" id="PF00171">
    <property type="entry name" value="Aldedh"/>
    <property type="match status" value="1"/>
</dbReference>
<dbReference type="Gene3D" id="3.40.309.10">
    <property type="entry name" value="Aldehyde Dehydrogenase, Chain A, domain 2"/>
    <property type="match status" value="1"/>
</dbReference>
<dbReference type="InterPro" id="IPR050740">
    <property type="entry name" value="Aldehyde_DH_Superfamily"/>
</dbReference>
<evidence type="ECO:0000313" key="5">
    <source>
        <dbReference type="Proteomes" id="UP000608154"/>
    </source>
</evidence>
<evidence type="ECO:0000313" key="4">
    <source>
        <dbReference type="EMBL" id="GGC11736.1"/>
    </source>
</evidence>
<dbReference type="AlphaFoldDB" id="A0A916TUP7"/>
<dbReference type="RefSeq" id="WP_229736438.1">
    <property type="nucleotide sequence ID" value="NZ_BMHK01000031.1"/>
</dbReference>
<dbReference type="PROSITE" id="PS00070">
    <property type="entry name" value="ALDEHYDE_DEHYDR_CYS"/>
    <property type="match status" value="1"/>
</dbReference>
<keyword evidence="5" id="KW-1185">Reference proteome</keyword>
<comment type="caution">
    <text evidence="4">The sequence shown here is derived from an EMBL/GenBank/DDBJ whole genome shotgun (WGS) entry which is preliminary data.</text>
</comment>
<sequence length="479" mass="50925">MSDFQMFIDGVRCEASSGASRAAINPATGKPFATVAWGGREDARRAIAAANKAAPRWADVPLFERADLLIRIASLLEERVDALADILATELGKPRRSEAVIEACDFVAIFFRQAAEMARYQEGATSLARDPKKRLLSFHRPHGTVAVITPWNFPAMIPSEYIPYAIVQGNTVVWTPAPTAAATAATLMGWMAEAGLPAGVVNLVIGPGDEVGDELVINPGTHAIAMTGSSATGRLISTRCGLKPRLLELGGNGPTIVLPDADPEKAAAAIAPACFFAAGQVCSAAERVLVAKSIEAPFVQAMAEQAKNWVPGDPWDEATTMGPQNNPGVVAKMEEHVADAIARGATLISGGKRPKRPGFFHEPTVLSGISADSLVNTEETFGPIAPIRSFETEDEAQNLVEASNLGLVSSVFTENIDQAWHWAEWLRTGIVVINDNSNFWEPHVAFGGMSGTGSGVGRLGGRHVLDFMSNLQTVAFHVR</sequence>
<dbReference type="InterPro" id="IPR016160">
    <property type="entry name" value="Ald_DH_CS_CYS"/>
</dbReference>
<reference evidence="4" key="2">
    <citation type="submission" date="2020-09" db="EMBL/GenBank/DDBJ databases">
        <authorList>
            <person name="Sun Q."/>
            <person name="Zhou Y."/>
        </authorList>
    </citation>
    <scope>NUCLEOTIDE SEQUENCE</scope>
    <source>
        <strain evidence="4">CGMCC 1.15095</strain>
    </source>
</reference>
<dbReference type="InterPro" id="IPR015590">
    <property type="entry name" value="Aldehyde_DH_dom"/>
</dbReference>
<reference evidence="4" key="1">
    <citation type="journal article" date="2014" name="Int. J. Syst. Evol. Microbiol.">
        <title>Complete genome sequence of Corynebacterium casei LMG S-19264T (=DSM 44701T), isolated from a smear-ripened cheese.</title>
        <authorList>
            <consortium name="US DOE Joint Genome Institute (JGI-PGF)"/>
            <person name="Walter F."/>
            <person name="Albersmeier A."/>
            <person name="Kalinowski J."/>
            <person name="Ruckert C."/>
        </authorList>
    </citation>
    <scope>NUCLEOTIDE SEQUENCE</scope>
    <source>
        <strain evidence="4">CGMCC 1.15095</strain>
    </source>
</reference>
<dbReference type="EMBL" id="BMHK01000031">
    <property type="protein sequence ID" value="GGC11736.1"/>
    <property type="molecule type" value="Genomic_DNA"/>
</dbReference>
<dbReference type="InterPro" id="IPR016163">
    <property type="entry name" value="Ald_DH_C"/>
</dbReference>
<evidence type="ECO:0000256" key="1">
    <source>
        <dbReference type="ARBA" id="ARBA00009986"/>
    </source>
</evidence>
<dbReference type="CDD" id="cd07078">
    <property type="entry name" value="ALDH"/>
    <property type="match status" value="1"/>
</dbReference>
<comment type="similarity">
    <text evidence="1">Belongs to the aldehyde dehydrogenase family.</text>
</comment>
<feature type="domain" description="Aldehyde dehydrogenase" evidence="3">
    <location>
        <begin position="19"/>
        <end position="474"/>
    </location>
</feature>
<dbReference type="GO" id="GO:0016620">
    <property type="term" value="F:oxidoreductase activity, acting on the aldehyde or oxo group of donors, NAD or NADP as acceptor"/>
    <property type="evidence" value="ECO:0007669"/>
    <property type="project" value="InterPro"/>
</dbReference>
<dbReference type="Gene3D" id="3.40.605.10">
    <property type="entry name" value="Aldehyde Dehydrogenase, Chain A, domain 1"/>
    <property type="match status" value="1"/>
</dbReference>
<accession>A0A916TUP7</accession>
<keyword evidence="2" id="KW-0560">Oxidoreductase</keyword>
<name>A0A916TUP7_9SPHN</name>